<dbReference type="EMBL" id="JABMCH010000063">
    <property type="protein sequence ID" value="NUU47239.1"/>
    <property type="molecule type" value="Genomic_DNA"/>
</dbReference>
<proteinExistence type="predicted"/>
<dbReference type="AlphaFoldDB" id="A0A7Y6EFD6"/>
<evidence type="ECO:0000313" key="2">
    <source>
        <dbReference type="Proteomes" id="UP000536441"/>
    </source>
</evidence>
<protein>
    <submittedName>
        <fullName evidence="1">Uncharacterized protein</fullName>
    </submittedName>
</protein>
<accession>A0A7Y6EFD6</accession>
<name>A0A7Y6EFD6_9SPHN</name>
<comment type="caution">
    <text evidence="1">The sequence shown here is derived from an EMBL/GenBank/DDBJ whole genome shotgun (WGS) entry which is preliminary data.</text>
</comment>
<evidence type="ECO:0000313" key="1">
    <source>
        <dbReference type="EMBL" id="NUU47239.1"/>
    </source>
</evidence>
<gene>
    <name evidence="1" type="ORF">HP438_09650</name>
</gene>
<sequence length="232" mass="24970">MTKVYHLKGGGTLVFVAVRHGDDPATRALLQDAFARDKPTDALVEGFAASRSMDPRYQERMVGYAQRRTASGHPDELATTIKLASDAGASFGGWDMSAAEDYAASVAQGFTLDDVIGAHLIRRHVNPFAGADGGALDSELRDARTVHGIEGFDYAAWYRRHYGDSFDDANGTPCGTGIGASIVAFETAERNRRLIAVLQAHVGPGKTVLIEAGANHWLALRPWLQSISDRVT</sequence>
<keyword evidence="2" id="KW-1185">Reference proteome</keyword>
<reference evidence="1 2" key="1">
    <citation type="submission" date="2020-05" db="EMBL/GenBank/DDBJ databases">
        <title>Genome Sequencing of Type Strains.</title>
        <authorList>
            <person name="Lemaire J.F."/>
            <person name="Inderbitzin P."/>
            <person name="Gregorio O.A."/>
            <person name="Collins S.B."/>
            <person name="Wespe N."/>
            <person name="Knight-Connoni V."/>
        </authorList>
    </citation>
    <scope>NUCLEOTIDE SEQUENCE [LARGE SCALE GENOMIC DNA]</scope>
    <source>
        <strain evidence="1 2">DSM 100049</strain>
    </source>
</reference>
<organism evidence="1 2">
    <name type="scientific">Sphingomonas zeae</name>
    <dbReference type="NCBI Taxonomy" id="1646122"/>
    <lineage>
        <taxon>Bacteria</taxon>
        <taxon>Pseudomonadati</taxon>
        <taxon>Pseudomonadota</taxon>
        <taxon>Alphaproteobacteria</taxon>
        <taxon>Sphingomonadales</taxon>
        <taxon>Sphingomonadaceae</taxon>
        <taxon>Sphingomonas</taxon>
    </lineage>
</organism>
<dbReference type="RefSeq" id="WP_183988986.1">
    <property type="nucleotide sequence ID" value="NZ_CBCRYR010000008.1"/>
</dbReference>
<dbReference type="Proteomes" id="UP000536441">
    <property type="component" value="Unassembled WGS sequence"/>
</dbReference>